<keyword evidence="1" id="KW-0238">DNA-binding</keyword>
<accession>A0AB34NYB2</accession>
<sequence>MITLKNRLKELRKKKHLTLKELGEQLGLANNTLSQYETGKREPKLETWQKLAEFFGVSVQYLQGLSDVPNANSSLAAQTSEALLQSVDDETLDKLADKNLPDEIPPETKKEVANALKSYKAILSLKDNDSLDATGLTSGLQGYYLVIQQALRGDEEAKQALTEINQSVNSYLLNQTKKLNKIFNDVSKIQKSKKNSKKSSK</sequence>
<dbReference type="PANTHER" id="PTHR46558:SF11">
    <property type="entry name" value="HTH-TYPE TRANSCRIPTIONAL REGULATOR XRE"/>
    <property type="match status" value="1"/>
</dbReference>
<dbReference type="SUPFAM" id="SSF47413">
    <property type="entry name" value="lambda repressor-like DNA-binding domains"/>
    <property type="match status" value="1"/>
</dbReference>
<gene>
    <name evidence="3" type="ORF">HMPREF5175_01251</name>
</gene>
<dbReference type="EMBL" id="KN050675">
    <property type="protein sequence ID" value="KFL96774.1"/>
    <property type="molecule type" value="Genomic_DNA"/>
</dbReference>
<evidence type="ECO:0000259" key="2">
    <source>
        <dbReference type="PROSITE" id="PS50943"/>
    </source>
</evidence>
<dbReference type="Pfam" id="PF01381">
    <property type="entry name" value="HTH_3"/>
    <property type="match status" value="1"/>
</dbReference>
<dbReference type="SMART" id="SM00530">
    <property type="entry name" value="HTH_XRE"/>
    <property type="match status" value="1"/>
</dbReference>
<dbReference type="CDD" id="cd00093">
    <property type="entry name" value="HTH_XRE"/>
    <property type="match status" value="1"/>
</dbReference>
<reference evidence="3 4" key="1">
    <citation type="submission" date="2010-03" db="EMBL/GenBank/DDBJ databases">
        <title>The Genome Sequence of Lactobacillus gasseri strain SV-16A-US.</title>
        <authorList>
            <consortium name="The Broad Institute Genome Sequencing Platform"/>
            <person name="Ward D."/>
            <person name="Earl A."/>
            <person name="Feldgarden M."/>
            <person name="Gevers D."/>
            <person name="Young S.K."/>
            <person name="Zeng Q."/>
            <person name="Koehrsen M."/>
            <person name="Alvarado L."/>
            <person name="Berlin A."/>
            <person name="Bochicchio J."/>
            <person name="Borenstein D."/>
            <person name="Chapman S.B."/>
            <person name="Chen Z."/>
            <person name="Engels R."/>
            <person name="Freedman E."/>
            <person name="Gellesch M."/>
            <person name="Goldberg J."/>
            <person name="Griggs A."/>
            <person name="Gujja S."/>
            <person name="Heilman E."/>
            <person name="Heiman D."/>
            <person name="Hepburn T."/>
            <person name="Howarth C."/>
            <person name="Jen D."/>
            <person name="Larson L."/>
            <person name="Mehta T."/>
            <person name="Park D."/>
            <person name="Pearson M."/>
            <person name="Roberts A."/>
            <person name="Saif S."/>
            <person name="Shea T."/>
            <person name="Shenoy N."/>
            <person name="Sisk P."/>
            <person name="Stolte C."/>
            <person name="Sykes S."/>
            <person name="Thomson T."/>
            <person name="Walk T."/>
            <person name="White J."/>
            <person name="Yandava C."/>
            <person name="Liu Y."/>
            <person name="Xu Q."/>
            <person name="Haas B."/>
            <person name="Nusbaum C."/>
            <person name="Birren B."/>
        </authorList>
    </citation>
    <scope>NUCLEOTIDE SEQUENCE [LARGE SCALE GENOMIC DNA]</scope>
    <source>
        <strain evidence="3 4">SV-16A-US</strain>
    </source>
</reference>
<evidence type="ECO:0000313" key="4">
    <source>
        <dbReference type="Proteomes" id="UP000030761"/>
    </source>
</evidence>
<dbReference type="InterPro" id="IPR001387">
    <property type="entry name" value="Cro/C1-type_HTH"/>
</dbReference>
<dbReference type="PROSITE" id="PS50943">
    <property type="entry name" value="HTH_CROC1"/>
    <property type="match status" value="1"/>
</dbReference>
<name>A0AB34NYB2_LACGS</name>
<feature type="domain" description="HTH cro/C1-type" evidence="2">
    <location>
        <begin position="8"/>
        <end position="62"/>
    </location>
</feature>
<evidence type="ECO:0000313" key="3">
    <source>
        <dbReference type="EMBL" id="KFL96774.1"/>
    </source>
</evidence>
<dbReference type="PANTHER" id="PTHR46558">
    <property type="entry name" value="TRACRIPTIONAL REGULATORY PROTEIN-RELATED-RELATED"/>
    <property type="match status" value="1"/>
</dbReference>
<dbReference type="Proteomes" id="UP000030761">
    <property type="component" value="Unassembled WGS sequence"/>
</dbReference>
<dbReference type="Gene3D" id="1.10.260.40">
    <property type="entry name" value="lambda repressor-like DNA-binding domains"/>
    <property type="match status" value="1"/>
</dbReference>
<dbReference type="AlphaFoldDB" id="A0AB34NYB2"/>
<dbReference type="InterPro" id="IPR010982">
    <property type="entry name" value="Lambda_DNA-bd_dom_sf"/>
</dbReference>
<organism evidence="3 4">
    <name type="scientific">Lactobacillus gasseri SV-16A-US</name>
    <dbReference type="NCBI Taxonomy" id="575604"/>
    <lineage>
        <taxon>Bacteria</taxon>
        <taxon>Bacillati</taxon>
        <taxon>Bacillota</taxon>
        <taxon>Bacilli</taxon>
        <taxon>Lactobacillales</taxon>
        <taxon>Lactobacillaceae</taxon>
        <taxon>Lactobacillus</taxon>
    </lineage>
</organism>
<evidence type="ECO:0000256" key="1">
    <source>
        <dbReference type="ARBA" id="ARBA00023125"/>
    </source>
</evidence>
<dbReference type="GO" id="GO:0003677">
    <property type="term" value="F:DNA binding"/>
    <property type="evidence" value="ECO:0007669"/>
    <property type="project" value="UniProtKB-KW"/>
</dbReference>
<protein>
    <submittedName>
        <fullName evidence="3">Toxin-antitoxin system, antitoxin component, Xre family</fullName>
    </submittedName>
</protein>
<proteinExistence type="predicted"/>